<proteinExistence type="predicted"/>
<sequence>MAELATIIKEVAEKLVIYFNKRRLEIGWDDSTPKPIVGHLIPKPNVTSRRSFKRVGKFPDLLRLLSLLESEDSEVEETKTEQYIKNALEECISKLNFPIYQDLIYSSENAPKVDTEVARFSKEERKGEGDIFP</sequence>
<evidence type="ECO:0000313" key="1">
    <source>
        <dbReference type="EMBL" id="KAF5398024.1"/>
    </source>
</evidence>
<name>A0A8J4TBC0_9TREM</name>
<gene>
    <name evidence="1" type="ORF">PHET_09119</name>
</gene>
<evidence type="ECO:0000313" key="2">
    <source>
        <dbReference type="Proteomes" id="UP000748531"/>
    </source>
</evidence>
<accession>A0A8J4TBC0</accession>
<organism evidence="1 2">
    <name type="scientific">Paragonimus heterotremus</name>
    <dbReference type="NCBI Taxonomy" id="100268"/>
    <lineage>
        <taxon>Eukaryota</taxon>
        <taxon>Metazoa</taxon>
        <taxon>Spiralia</taxon>
        <taxon>Lophotrochozoa</taxon>
        <taxon>Platyhelminthes</taxon>
        <taxon>Trematoda</taxon>
        <taxon>Digenea</taxon>
        <taxon>Plagiorchiida</taxon>
        <taxon>Troglotremata</taxon>
        <taxon>Troglotrematidae</taxon>
        <taxon>Paragonimus</taxon>
    </lineage>
</organism>
<keyword evidence="2" id="KW-1185">Reference proteome</keyword>
<dbReference type="AlphaFoldDB" id="A0A8J4TBC0"/>
<dbReference type="Proteomes" id="UP000748531">
    <property type="component" value="Unassembled WGS sequence"/>
</dbReference>
<dbReference type="EMBL" id="LUCH01005501">
    <property type="protein sequence ID" value="KAF5398024.1"/>
    <property type="molecule type" value="Genomic_DNA"/>
</dbReference>
<reference evidence="1" key="1">
    <citation type="submission" date="2019-05" db="EMBL/GenBank/DDBJ databases">
        <title>Annotation for the trematode Paragonimus heterotremus.</title>
        <authorList>
            <person name="Choi Y.-J."/>
        </authorList>
    </citation>
    <scope>NUCLEOTIDE SEQUENCE</scope>
    <source>
        <strain evidence="1">LC</strain>
    </source>
</reference>
<protein>
    <submittedName>
        <fullName evidence="1">Uncharacterized protein</fullName>
    </submittedName>
</protein>
<comment type="caution">
    <text evidence="1">The sequence shown here is derived from an EMBL/GenBank/DDBJ whole genome shotgun (WGS) entry which is preliminary data.</text>
</comment>